<dbReference type="Proteomes" id="UP001300604">
    <property type="component" value="Chromosome"/>
</dbReference>
<dbReference type="PANTHER" id="PTHR23421">
    <property type="entry name" value="BETA-GALACTOSIDASE RELATED"/>
    <property type="match status" value="1"/>
</dbReference>
<keyword evidence="9" id="KW-1185">Reference proteome</keyword>
<evidence type="ECO:0000313" key="8">
    <source>
        <dbReference type="EMBL" id="WOC32436.1"/>
    </source>
</evidence>
<evidence type="ECO:0000313" key="9">
    <source>
        <dbReference type="Proteomes" id="UP001300604"/>
    </source>
</evidence>
<comment type="similarity">
    <text evidence="1">Belongs to the glycosyl hydrolase 35 family.</text>
</comment>
<keyword evidence="2" id="KW-0378">Hydrolase</keyword>
<dbReference type="InterPro" id="IPR008979">
    <property type="entry name" value="Galactose-bd-like_sf"/>
</dbReference>
<name>A0AA97DBL3_9FIRM</name>
<proteinExistence type="inferred from homology"/>
<feature type="active site" description="Nucleophile" evidence="4">
    <location>
        <position position="237"/>
    </location>
</feature>
<dbReference type="PRINTS" id="PR00742">
    <property type="entry name" value="GLHYDRLASE35"/>
</dbReference>
<dbReference type="InterPro" id="IPR048913">
    <property type="entry name" value="BetaGal_gal-bd"/>
</dbReference>
<dbReference type="InterPro" id="IPR031330">
    <property type="entry name" value="Gly_Hdrlase_35_cat"/>
</dbReference>
<feature type="active site" description="Proton donor" evidence="4">
    <location>
        <position position="161"/>
    </location>
</feature>
<evidence type="ECO:0000259" key="6">
    <source>
        <dbReference type="Pfam" id="PF21317"/>
    </source>
</evidence>
<feature type="domain" description="Beta-galactosidase 1-like first all-beta" evidence="6">
    <location>
        <begin position="372"/>
        <end position="485"/>
    </location>
</feature>
<gene>
    <name evidence="8" type="ORF">PXC00_00785</name>
</gene>
<dbReference type="InterPro" id="IPR048912">
    <property type="entry name" value="BetaGal1-like_ABD1"/>
</dbReference>
<accession>A0AA97DBL3</accession>
<evidence type="ECO:0000256" key="2">
    <source>
        <dbReference type="ARBA" id="ARBA00022801"/>
    </source>
</evidence>
<dbReference type="EMBL" id="CP135996">
    <property type="protein sequence ID" value="WOC32436.1"/>
    <property type="molecule type" value="Genomic_DNA"/>
</dbReference>
<feature type="domain" description="Beta-galactosidase galactose-binding" evidence="7">
    <location>
        <begin position="505"/>
        <end position="563"/>
    </location>
</feature>
<reference evidence="8" key="1">
    <citation type="submission" date="2023-09" db="EMBL/GenBank/DDBJ databases">
        <authorList>
            <person name="Zeng C."/>
        </authorList>
    </citation>
    <scope>NUCLEOTIDE SEQUENCE</scope>
    <source>
        <strain evidence="8">ZCY20-5</strain>
    </source>
</reference>
<evidence type="ECO:0000259" key="7">
    <source>
        <dbReference type="Pfam" id="PF21467"/>
    </source>
</evidence>
<dbReference type="KEGG" id="carl:PXC00_00785"/>
<dbReference type="AlphaFoldDB" id="A0AA97DBL3"/>
<dbReference type="InterPro" id="IPR017853">
    <property type="entry name" value="GH"/>
</dbReference>
<dbReference type="SUPFAM" id="SSF51445">
    <property type="entry name" value="(Trans)glycosidases"/>
    <property type="match status" value="1"/>
</dbReference>
<dbReference type="InterPro" id="IPR026283">
    <property type="entry name" value="B-gal_1-like"/>
</dbReference>
<reference evidence="8" key="2">
    <citation type="submission" date="2024-06" db="EMBL/GenBank/DDBJ databases">
        <title>Caproicibacterium argilliputei sp. nov, a novel caproic acid producing anaerobic bacterium isolated from pit mud.</title>
        <authorList>
            <person name="Xia S."/>
        </authorList>
    </citation>
    <scope>NUCLEOTIDE SEQUENCE</scope>
    <source>
        <strain evidence="8">ZCY20-5</strain>
    </source>
</reference>
<evidence type="ECO:0000256" key="1">
    <source>
        <dbReference type="ARBA" id="ARBA00009809"/>
    </source>
</evidence>
<evidence type="ECO:0000259" key="5">
    <source>
        <dbReference type="Pfam" id="PF01301"/>
    </source>
</evidence>
<evidence type="ECO:0000256" key="3">
    <source>
        <dbReference type="ARBA" id="ARBA00023295"/>
    </source>
</evidence>
<sequence length="587" mass="65799">MTAATHTLAIKDQFYLDSRPFQIISGSIHYFRVVPAYWRDRLRKLRALGCNTVETYVPWNLHEPRPGEFCFTGMLDLAAFLRTAQEEGLYAIVRPSPYICGEWEFGGLPGWLLAEDGMKLRCSYPPFLERVRSYYQKLFSILTPLQADRGGPVILMQVENEYGAYGDETGYLAALRDCMRENGATVPFITSDGPWGDYLNGGSIDGALPTANFGSNAPKQFPVLQQHIGSGPLMCTEFWVGWFDAWGDAAHHTTDAATCAQELDEILKRGSVNIYMFHGGTNFGFTNGSNYYDHLQPDVTSYDYDALLTEDGRLTPKYHAFQKVIAKYAPLPEVTLDPPAPRKAYGSFPVQDAVSLFSVLEELADCTESPWPLCMEKLGQNFGYTCYVSALKPNVPIEKLQLIGANDRAQVFFDRELYLTLYDHDLLREHPAAPLSGSRSELEILTENMGRVNYGPRMEQQRKGIDGSVLLNGHSHAGWKMYPLPMDADMARKIDFSKPYRTGTPSFYRIPFTVEQPGDTFLDLTGWGKGCALLNGFQLGRFWEIGPQKHLYIPAPLLRQGENELLLFESEGKAAAQITLTAEPNLG</sequence>
<dbReference type="GO" id="GO:0004565">
    <property type="term" value="F:beta-galactosidase activity"/>
    <property type="evidence" value="ECO:0007669"/>
    <property type="project" value="InterPro"/>
</dbReference>
<dbReference type="InterPro" id="IPR019801">
    <property type="entry name" value="Glyco_hydro_35_CS"/>
</dbReference>
<organism evidence="8 9">
    <name type="scientific">Caproicibacterium argilliputei</name>
    <dbReference type="NCBI Taxonomy" id="3030016"/>
    <lineage>
        <taxon>Bacteria</taxon>
        <taxon>Bacillati</taxon>
        <taxon>Bacillota</taxon>
        <taxon>Clostridia</taxon>
        <taxon>Eubacteriales</taxon>
        <taxon>Oscillospiraceae</taxon>
        <taxon>Caproicibacterium</taxon>
    </lineage>
</organism>
<dbReference type="Gene3D" id="3.20.20.80">
    <property type="entry name" value="Glycosidases"/>
    <property type="match status" value="1"/>
</dbReference>
<dbReference type="Gene3D" id="2.60.120.260">
    <property type="entry name" value="Galactose-binding domain-like"/>
    <property type="match status" value="2"/>
</dbReference>
<dbReference type="SUPFAM" id="SSF49785">
    <property type="entry name" value="Galactose-binding domain-like"/>
    <property type="match status" value="1"/>
</dbReference>
<keyword evidence="3" id="KW-0326">Glycosidase</keyword>
<dbReference type="Pfam" id="PF21317">
    <property type="entry name" value="BetaGal_ABD_1"/>
    <property type="match status" value="1"/>
</dbReference>
<protein>
    <submittedName>
        <fullName evidence="8">Beta-galactosidase</fullName>
    </submittedName>
</protein>
<dbReference type="FunFam" id="2.60.120.260:FF:000049">
    <property type="entry name" value="Beta-galactosidase"/>
    <property type="match status" value="1"/>
</dbReference>
<dbReference type="FunFam" id="3.20.20.80:FF:000115">
    <property type="entry name" value="Beta-galactosidase"/>
    <property type="match status" value="1"/>
</dbReference>
<dbReference type="GO" id="GO:0005975">
    <property type="term" value="P:carbohydrate metabolic process"/>
    <property type="evidence" value="ECO:0007669"/>
    <property type="project" value="InterPro"/>
</dbReference>
<dbReference type="InterPro" id="IPR001944">
    <property type="entry name" value="Glycoside_Hdrlase_35"/>
</dbReference>
<feature type="domain" description="Glycoside hydrolase 35 catalytic" evidence="5">
    <location>
        <begin position="13"/>
        <end position="327"/>
    </location>
</feature>
<dbReference type="PROSITE" id="PS01182">
    <property type="entry name" value="GLYCOSYL_HYDROL_F35"/>
    <property type="match status" value="1"/>
</dbReference>
<dbReference type="RefSeq" id="WP_316935036.1">
    <property type="nucleotide sequence ID" value="NZ_CP135996.1"/>
</dbReference>
<evidence type="ECO:0000256" key="4">
    <source>
        <dbReference type="PIRSR" id="PIRSR006336-1"/>
    </source>
</evidence>
<dbReference type="PIRSF" id="PIRSF006336">
    <property type="entry name" value="B-gal"/>
    <property type="match status" value="1"/>
</dbReference>
<dbReference type="Pfam" id="PF01301">
    <property type="entry name" value="Glyco_hydro_35"/>
    <property type="match status" value="1"/>
</dbReference>
<dbReference type="Pfam" id="PF21467">
    <property type="entry name" value="BetaGal_gal-bd"/>
    <property type="match status" value="1"/>
</dbReference>